<name>A0A4R6LUI9_9FIRM</name>
<evidence type="ECO:0000256" key="1">
    <source>
        <dbReference type="SAM" id="Phobius"/>
    </source>
</evidence>
<feature type="transmembrane region" description="Helical" evidence="1">
    <location>
        <begin position="6"/>
        <end position="24"/>
    </location>
</feature>
<dbReference type="Proteomes" id="UP000295064">
    <property type="component" value="Unassembled WGS sequence"/>
</dbReference>
<dbReference type="AlphaFoldDB" id="A0A4R6LUI9"/>
<protein>
    <submittedName>
        <fullName evidence="2">Uncharacterized protein</fullName>
    </submittedName>
</protein>
<sequence>MGTVREWQLFIMGLLWGLILFRFAPSFFKDLRKMWLEIRTNEKNPADGTAERNKKNITKYSITNSCTDFHSQNLEKWS</sequence>
<keyword evidence="1" id="KW-1133">Transmembrane helix</keyword>
<accession>A0A4R6LUI9</accession>
<proteinExistence type="predicted"/>
<organism evidence="2 3">
    <name type="scientific">Halanaerobium saccharolyticum</name>
    <dbReference type="NCBI Taxonomy" id="43595"/>
    <lineage>
        <taxon>Bacteria</taxon>
        <taxon>Bacillati</taxon>
        <taxon>Bacillota</taxon>
        <taxon>Clostridia</taxon>
        <taxon>Halanaerobiales</taxon>
        <taxon>Halanaerobiaceae</taxon>
        <taxon>Halanaerobium</taxon>
    </lineage>
</organism>
<evidence type="ECO:0000313" key="2">
    <source>
        <dbReference type="EMBL" id="TDO92304.1"/>
    </source>
</evidence>
<evidence type="ECO:0000313" key="3">
    <source>
        <dbReference type="Proteomes" id="UP000295064"/>
    </source>
</evidence>
<keyword evidence="1" id="KW-0472">Membrane</keyword>
<keyword evidence="1" id="KW-0812">Transmembrane</keyword>
<reference evidence="2 3" key="1">
    <citation type="submission" date="2019-03" db="EMBL/GenBank/DDBJ databases">
        <title>Subsurface microbial communities from deep shales in Ohio and West Virginia, USA.</title>
        <authorList>
            <person name="Wrighton K."/>
        </authorList>
    </citation>
    <scope>NUCLEOTIDE SEQUENCE [LARGE SCALE GENOMIC DNA]</scope>
    <source>
        <strain evidence="2 3">MA284_T2</strain>
    </source>
</reference>
<dbReference type="EMBL" id="SNWX01000006">
    <property type="protein sequence ID" value="TDO92304.1"/>
    <property type="molecule type" value="Genomic_DNA"/>
</dbReference>
<comment type="caution">
    <text evidence="2">The sequence shown here is derived from an EMBL/GenBank/DDBJ whole genome shotgun (WGS) entry which is preliminary data.</text>
</comment>
<dbReference type="RefSeq" id="WP_133514546.1">
    <property type="nucleotide sequence ID" value="NZ_SNWX01000006.1"/>
</dbReference>
<gene>
    <name evidence="2" type="ORF">DFR79_106117</name>
</gene>